<feature type="domain" description="Aminotransferase class I/classII large" evidence="10">
    <location>
        <begin position="27"/>
        <end position="351"/>
    </location>
</feature>
<evidence type="ECO:0000256" key="9">
    <source>
        <dbReference type="HAMAP-Rule" id="MF_01023"/>
    </source>
</evidence>
<dbReference type="STRING" id="1513271.XM47_14965"/>
<dbReference type="Gene3D" id="3.40.640.10">
    <property type="entry name" value="Type I PLP-dependent aspartate aminotransferase-like (Major domain)"/>
    <property type="match status" value="1"/>
</dbReference>
<dbReference type="InterPro" id="IPR004839">
    <property type="entry name" value="Aminotransferase_I/II_large"/>
</dbReference>
<dbReference type="EC" id="2.6.1.9" evidence="9"/>
<keyword evidence="6 9" id="KW-0808">Transferase</keyword>
<comment type="cofactor">
    <cofactor evidence="1 9">
        <name>pyridoxal 5'-phosphate</name>
        <dbReference type="ChEBI" id="CHEBI:597326"/>
    </cofactor>
</comment>
<keyword evidence="9" id="KW-0368">Histidine biosynthesis</keyword>
<dbReference type="PANTHER" id="PTHR43643">
    <property type="entry name" value="HISTIDINOL-PHOSPHATE AMINOTRANSFERASE 2"/>
    <property type="match status" value="1"/>
</dbReference>
<keyword evidence="12" id="KW-1185">Reference proteome</keyword>
<evidence type="ECO:0000259" key="10">
    <source>
        <dbReference type="Pfam" id="PF00155"/>
    </source>
</evidence>
<comment type="similarity">
    <text evidence="3 9">Belongs to the class-II pyridoxal-phosphate-dependent aminotransferase family. Histidinol-phosphate aminotransferase subfamily.</text>
</comment>
<accession>A0A0J8GUH5</accession>
<comment type="catalytic activity">
    <reaction evidence="8 9">
        <text>L-histidinol phosphate + 2-oxoglutarate = 3-(imidazol-4-yl)-2-oxopropyl phosphate + L-glutamate</text>
        <dbReference type="Rhea" id="RHEA:23744"/>
        <dbReference type="ChEBI" id="CHEBI:16810"/>
        <dbReference type="ChEBI" id="CHEBI:29985"/>
        <dbReference type="ChEBI" id="CHEBI:57766"/>
        <dbReference type="ChEBI" id="CHEBI:57980"/>
        <dbReference type="EC" id="2.6.1.9"/>
    </reaction>
</comment>
<evidence type="ECO:0000256" key="1">
    <source>
        <dbReference type="ARBA" id="ARBA00001933"/>
    </source>
</evidence>
<dbReference type="HAMAP" id="MF_01023">
    <property type="entry name" value="HisC_aminotrans_2"/>
    <property type="match status" value="1"/>
</dbReference>
<feature type="modified residue" description="N6-(pyridoxal phosphate)lysine" evidence="9">
    <location>
        <position position="219"/>
    </location>
</feature>
<evidence type="ECO:0000256" key="2">
    <source>
        <dbReference type="ARBA" id="ARBA00005011"/>
    </source>
</evidence>
<keyword evidence="5 9" id="KW-0032">Aminotransferase</keyword>
<keyword evidence="9" id="KW-0028">Amino-acid biosynthesis</keyword>
<keyword evidence="7 9" id="KW-0663">Pyridoxal phosphate</keyword>
<comment type="subunit">
    <text evidence="4 9">Homodimer.</text>
</comment>
<dbReference type="InterPro" id="IPR015421">
    <property type="entry name" value="PyrdxlP-dep_Trfase_major"/>
</dbReference>
<reference evidence="11 12" key="1">
    <citation type="submission" date="2015-04" db="EMBL/GenBank/DDBJ databases">
        <title>Draft Genome Sequence of the Novel Agar-Digesting Marine Bacterium Q1.</title>
        <authorList>
            <person name="Li Y."/>
            <person name="Li D."/>
            <person name="Chen G."/>
            <person name="Du Z."/>
        </authorList>
    </citation>
    <scope>NUCLEOTIDE SEQUENCE [LARGE SCALE GENOMIC DNA]</scope>
    <source>
        <strain evidence="11 12">Q1</strain>
    </source>
</reference>
<dbReference type="AlphaFoldDB" id="A0A0J8GUH5"/>
<comment type="caution">
    <text evidence="11">The sequence shown here is derived from an EMBL/GenBank/DDBJ whole genome shotgun (WGS) entry which is preliminary data.</text>
</comment>
<dbReference type="NCBIfam" id="TIGR01141">
    <property type="entry name" value="hisC"/>
    <property type="match status" value="1"/>
</dbReference>
<dbReference type="PROSITE" id="PS00599">
    <property type="entry name" value="AA_TRANSFER_CLASS_2"/>
    <property type="match status" value="1"/>
</dbReference>
<dbReference type="Gene3D" id="3.90.1150.10">
    <property type="entry name" value="Aspartate Aminotransferase, domain 1"/>
    <property type="match status" value="1"/>
</dbReference>
<name>A0A0J8GUH5_9ALTE</name>
<sequence length="368" mass="40970">MIEKVINPWLVNVKAYPASPESSYIRQMIKLDANESRFGISPKVKAAIANGIESAYLYPDATADHFKKTLSNMLWVDKAQITLGNGSNDVLDLITRAFCQQGDEIMFSQYAFAAYPLLAKISGAKPVMVKANGWQHDLKAMYQSITDKTKLIFVANPNNPTGTVVGKSNLLQFLDLLPKDIILVLDEAYFEYSETVQLIDSVRLLNSYPNLILVRTFSKAYGLAGFRVGYSVSHPEVAEVLNRVRQPFNLNRLGLIAASEAMREREFLKQTVAKNHLGYQQLSLGLAELDLNYIESETNFICVEVGLATKVTQQLKNQNILVADLTGYQMPEYIRVTIGSEADNTAFLKALGNCIIKLNLTKESSLLV</sequence>
<dbReference type="InterPro" id="IPR001917">
    <property type="entry name" value="Aminotrans_II_pyridoxalP_BS"/>
</dbReference>
<dbReference type="InterPro" id="IPR050106">
    <property type="entry name" value="HistidinolP_aminotransfase"/>
</dbReference>
<dbReference type="SUPFAM" id="SSF53383">
    <property type="entry name" value="PLP-dependent transferases"/>
    <property type="match status" value="1"/>
</dbReference>
<dbReference type="Pfam" id="PF00155">
    <property type="entry name" value="Aminotran_1_2"/>
    <property type="match status" value="1"/>
</dbReference>
<dbReference type="InterPro" id="IPR015424">
    <property type="entry name" value="PyrdxlP-dep_Trfase"/>
</dbReference>
<gene>
    <name evidence="9" type="primary">hisC</name>
    <name evidence="11" type="ORF">XM47_14965</name>
</gene>
<evidence type="ECO:0000313" key="12">
    <source>
        <dbReference type="Proteomes" id="UP000037600"/>
    </source>
</evidence>
<dbReference type="PANTHER" id="PTHR43643:SF3">
    <property type="entry name" value="HISTIDINOL-PHOSPHATE AMINOTRANSFERASE"/>
    <property type="match status" value="1"/>
</dbReference>
<evidence type="ECO:0000256" key="8">
    <source>
        <dbReference type="ARBA" id="ARBA00047481"/>
    </source>
</evidence>
<evidence type="ECO:0000256" key="7">
    <source>
        <dbReference type="ARBA" id="ARBA00022898"/>
    </source>
</evidence>
<evidence type="ECO:0000256" key="6">
    <source>
        <dbReference type="ARBA" id="ARBA00022679"/>
    </source>
</evidence>
<dbReference type="CDD" id="cd00609">
    <property type="entry name" value="AAT_like"/>
    <property type="match status" value="1"/>
</dbReference>
<dbReference type="InterPro" id="IPR015422">
    <property type="entry name" value="PyrdxlP-dep_Trfase_small"/>
</dbReference>
<dbReference type="GO" id="GO:0000105">
    <property type="term" value="P:L-histidine biosynthetic process"/>
    <property type="evidence" value="ECO:0007669"/>
    <property type="project" value="UniProtKB-UniRule"/>
</dbReference>
<evidence type="ECO:0000256" key="4">
    <source>
        <dbReference type="ARBA" id="ARBA00011738"/>
    </source>
</evidence>
<organism evidence="11 12">
    <name type="scientific">Catenovulum maritimum</name>
    <dbReference type="NCBI Taxonomy" id="1513271"/>
    <lineage>
        <taxon>Bacteria</taxon>
        <taxon>Pseudomonadati</taxon>
        <taxon>Pseudomonadota</taxon>
        <taxon>Gammaproteobacteria</taxon>
        <taxon>Alteromonadales</taxon>
        <taxon>Alteromonadaceae</taxon>
        <taxon>Catenovulum</taxon>
    </lineage>
</organism>
<dbReference type="GO" id="GO:0004400">
    <property type="term" value="F:histidinol-phosphate transaminase activity"/>
    <property type="evidence" value="ECO:0007669"/>
    <property type="project" value="UniProtKB-UniRule"/>
</dbReference>
<evidence type="ECO:0000256" key="5">
    <source>
        <dbReference type="ARBA" id="ARBA00022576"/>
    </source>
</evidence>
<dbReference type="Proteomes" id="UP000037600">
    <property type="component" value="Unassembled WGS sequence"/>
</dbReference>
<dbReference type="PATRIC" id="fig|1513271.3.peg.3081"/>
<dbReference type="GO" id="GO:0030170">
    <property type="term" value="F:pyridoxal phosphate binding"/>
    <property type="evidence" value="ECO:0007669"/>
    <property type="project" value="InterPro"/>
</dbReference>
<evidence type="ECO:0000313" key="11">
    <source>
        <dbReference type="EMBL" id="KMT64338.1"/>
    </source>
</evidence>
<dbReference type="InterPro" id="IPR005861">
    <property type="entry name" value="HisP_aminotrans"/>
</dbReference>
<evidence type="ECO:0000256" key="3">
    <source>
        <dbReference type="ARBA" id="ARBA00007970"/>
    </source>
</evidence>
<dbReference type="UniPathway" id="UPA00031">
    <property type="reaction ID" value="UER00012"/>
</dbReference>
<dbReference type="EMBL" id="LAZL01000027">
    <property type="protein sequence ID" value="KMT64338.1"/>
    <property type="molecule type" value="Genomic_DNA"/>
</dbReference>
<proteinExistence type="inferred from homology"/>
<protein>
    <recommendedName>
        <fullName evidence="9">Histidinol-phosphate aminotransferase</fullName>
        <ecNumber evidence="9">2.6.1.9</ecNumber>
    </recommendedName>
    <alternativeName>
        <fullName evidence="9">Imidazole acetol-phosphate transaminase</fullName>
    </alternativeName>
</protein>
<comment type="pathway">
    <text evidence="2 9">Amino-acid biosynthesis; L-histidine biosynthesis; L-histidine from 5-phospho-alpha-D-ribose 1-diphosphate: step 7/9.</text>
</comment>